<dbReference type="Pfam" id="PF00484">
    <property type="entry name" value="Pro_CA"/>
    <property type="match status" value="1"/>
</dbReference>
<dbReference type="InterPro" id="IPR001765">
    <property type="entry name" value="Carbonic_anhydrase"/>
</dbReference>
<dbReference type="AlphaFoldDB" id="A0ABD3GIR4"/>
<evidence type="ECO:0000313" key="10">
    <source>
        <dbReference type="Proteomes" id="UP001633002"/>
    </source>
</evidence>
<comment type="cofactor">
    <cofactor evidence="8">
        <name>Zn(2+)</name>
        <dbReference type="ChEBI" id="CHEBI:29105"/>
    </cofactor>
    <text evidence="8">Binds 1 zinc ion per subunit.</text>
</comment>
<evidence type="ECO:0000256" key="7">
    <source>
        <dbReference type="ARBA" id="ARBA00048348"/>
    </source>
</evidence>
<dbReference type="GO" id="GO:0046872">
    <property type="term" value="F:metal ion binding"/>
    <property type="evidence" value="ECO:0007669"/>
    <property type="project" value="UniProtKB-KW"/>
</dbReference>
<reference evidence="9 10" key="1">
    <citation type="submission" date="2024-09" db="EMBL/GenBank/DDBJ databases">
        <title>Chromosome-scale assembly of Riccia sorocarpa.</title>
        <authorList>
            <person name="Paukszto L."/>
        </authorList>
    </citation>
    <scope>NUCLEOTIDE SEQUENCE [LARGE SCALE GENOMIC DNA]</scope>
    <source>
        <strain evidence="9">LP-2024</strain>
        <tissue evidence="9">Aerial parts of the thallus</tissue>
    </source>
</reference>
<evidence type="ECO:0000256" key="2">
    <source>
        <dbReference type="ARBA" id="ARBA00006217"/>
    </source>
</evidence>
<dbReference type="EC" id="4.2.1.1" evidence="3"/>
<proteinExistence type="inferred from homology"/>
<keyword evidence="10" id="KW-1185">Reference proteome</keyword>
<evidence type="ECO:0000313" key="9">
    <source>
        <dbReference type="EMBL" id="KAL3678314.1"/>
    </source>
</evidence>
<comment type="function">
    <text evidence="1">Reversible hydration of carbon dioxide.</text>
</comment>
<sequence length="358" mass="38499">MKCMNGPRKSPKRDEPSKALATSFLPVSPLIVCLHNWEEERPHGRRGGVTSSAKMAAAQQIVESALLASSSSFFRGDVLSGRAQAQAATGAVLAKPVAGVRCQAFSSGRLAGQKSTLRELKVQAASGDLGSAIEYGITEPKKAEESAGGADVISKLKEGFVKFKKEKLSVDKEIFEPLKQGQSPKVMFIACGDSRVSPDIICGLNPGEAFIIRNVANLVPPEEKADSFPGTSAALLFAVNYLKVEHVIVCGHSACGGIKALMSRGDDELENDLIGNWIAAVKPAKKRTLVSTEGSTFNDQCKHCEQEAVNESLNNLLSFPFIKEKFEAGTLGLHGWYYDFIDEDLLSWEVKKPSLVTA</sequence>
<evidence type="ECO:0000256" key="3">
    <source>
        <dbReference type="ARBA" id="ARBA00012925"/>
    </source>
</evidence>
<comment type="similarity">
    <text evidence="2">Belongs to the beta-class carbonic anhydrase family.</text>
</comment>
<dbReference type="Gene3D" id="3.40.1050.10">
    <property type="entry name" value="Carbonic anhydrase"/>
    <property type="match status" value="1"/>
</dbReference>
<comment type="catalytic activity">
    <reaction evidence="7">
        <text>hydrogencarbonate + H(+) = CO2 + H2O</text>
        <dbReference type="Rhea" id="RHEA:10748"/>
        <dbReference type="ChEBI" id="CHEBI:15377"/>
        <dbReference type="ChEBI" id="CHEBI:15378"/>
        <dbReference type="ChEBI" id="CHEBI:16526"/>
        <dbReference type="ChEBI" id="CHEBI:17544"/>
        <dbReference type="EC" id="4.2.1.1"/>
    </reaction>
</comment>
<dbReference type="SUPFAM" id="SSF53056">
    <property type="entry name" value="beta-carbonic anhydrase, cab"/>
    <property type="match status" value="1"/>
</dbReference>
<dbReference type="FunFam" id="3.40.1050.10:FF:000003">
    <property type="entry name" value="Carbonic anhydrase"/>
    <property type="match status" value="1"/>
</dbReference>
<accession>A0ABD3GIR4</accession>
<evidence type="ECO:0000256" key="8">
    <source>
        <dbReference type="PIRSR" id="PIRSR601765-1"/>
    </source>
</evidence>
<dbReference type="InterPro" id="IPR036874">
    <property type="entry name" value="Carbonic_anhydrase_sf"/>
</dbReference>
<evidence type="ECO:0000256" key="1">
    <source>
        <dbReference type="ARBA" id="ARBA00002904"/>
    </source>
</evidence>
<dbReference type="EMBL" id="JBJQOH010000007">
    <property type="protein sequence ID" value="KAL3678314.1"/>
    <property type="molecule type" value="Genomic_DNA"/>
</dbReference>
<dbReference type="SMART" id="SM00947">
    <property type="entry name" value="Pro_CA"/>
    <property type="match status" value="1"/>
</dbReference>
<feature type="binding site" evidence="8">
    <location>
        <position position="193"/>
    </location>
    <ligand>
        <name>Zn(2+)</name>
        <dbReference type="ChEBI" id="CHEBI:29105"/>
    </ligand>
</feature>
<evidence type="ECO:0000256" key="5">
    <source>
        <dbReference type="ARBA" id="ARBA00022833"/>
    </source>
</evidence>
<evidence type="ECO:0000256" key="4">
    <source>
        <dbReference type="ARBA" id="ARBA00022723"/>
    </source>
</evidence>
<keyword evidence="6" id="KW-0456">Lyase</keyword>
<dbReference type="InterPro" id="IPR045066">
    <property type="entry name" value="Beta_CA_cladeB"/>
</dbReference>
<keyword evidence="5 8" id="KW-0862">Zinc</keyword>
<comment type="caution">
    <text evidence="9">The sequence shown here is derived from an EMBL/GenBank/DDBJ whole genome shotgun (WGS) entry which is preliminary data.</text>
</comment>
<dbReference type="PANTHER" id="PTHR11002:SF76">
    <property type="entry name" value="CARBONIC ANHYDRASE"/>
    <property type="match status" value="1"/>
</dbReference>
<gene>
    <name evidence="9" type="ORF">R1sor_021270</name>
</gene>
<evidence type="ECO:0000256" key="6">
    <source>
        <dbReference type="ARBA" id="ARBA00023239"/>
    </source>
</evidence>
<protein>
    <recommendedName>
        <fullName evidence="3">carbonic anhydrase</fullName>
        <ecNumber evidence="3">4.2.1.1</ecNumber>
    </recommendedName>
</protein>
<feature type="binding site" evidence="8">
    <location>
        <position position="191"/>
    </location>
    <ligand>
        <name>Zn(2+)</name>
        <dbReference type="ChEBI" id="CHEBI:29105"/>
    </ligand>
</feature>
<keyword evidence="4 8" id="KW-0479">Metal-binding</keyword>
<dbReference type="PANTHER" id="PTHR11002">
    <property type="entry name" value="CARBONIC ANHYDRASE"/>
    <property type="match status" value="1"/>
</dbReference>
<dbReference type="Proteomes" id="UP001633002">
    <property type="component" value="Unassembled WGS sequence"/>
</dbReference>
<feature type="binding site" evidence="8">
    <location>
        <position position="255"/>
    </location>
    <ligand>
        <name>Zn(2+)</name>
        <dbReference type="ChEBI" id="CHEBI:29105"/>
    </ligand>
</feature>
<dbReference type="GO" id="GO:0004089">
    <property type="term" value="F:carbonate dehydratase activity"/>
    <property type="evidence" value="ECO:0007669"/>
    <property type="project" value="UniProtKB-EC"/>
</dbReference>
<dbReference type="CDD" id="cd00884">
    <property type="entry name" value="beta_CA_cladeB"/>
    <property type="match status" value="1"/>
</dbReference>
<organism evidence="9 10">
    <name type="scientific">Riccia sorocarpa</name>
    <dbReference type="NCBI Taxonomy" id="122646"/>
    <lineage>
        <taxon>Eukaryota</taxon>
        <taxon>Viridiplantae</taxon>
        <taxon>Streptophyta</taxon>
        <taxon>Embryophyta</taxon>
        <taxon>Marchantiophyta</taxon>
        <taxon>Marchantiopsida</taxon>
        <taxon>Marchantiidae</taxon>
        <taxon>Marchantiales</taxon>
        <taxon>Ricciaceae</taxon>
        <taxon>Riccia</taxon>
    </lineage>
</organism>
<feature type="binding site" evidence="8">
    <location>
        <position position="252"/>
    </location>
    <ligand>
        <name>Zn(2+)</name>
        <dbReference type="ChEBI" id="CHEBI:29105"/>
    </ligand>
</feature>
<name>A0ABD3GIR4_9MARC</name>